<evidence type="ECO:0000313" key="6">
    <source>
        <dbReference type="Proteomes" id="UP000823775"/>
    </source>
</evidence>
<dbReference type="Proteomes" id="UP000823775">
    <property type="component" value="Unassembled WGS sequence"/>
</dbReference>
<dbReference type="InterPro" id="IPR039776">
    <property type="entry name" value="Pds5"/>
</dbReference>
<sequence length="160" mass="17873">MKALVADGLLRHPDIDVKVSVASCISEIMRITAPDQPYDDNILKDFFELAVLAFGKLSCLDGRCYSKAVSIIEFLAKYRACVLMWDLELDALVVQMFQHFLSSIRTCSASKMGAETWKRTAVIYSVAFPLLCFGNMKKIGMLVFVDQRIGRLLSPQGLAQ</sequence>
<comment type="caution">
    <text evidence="5">The sequence shown here is derived from an EMBL/GenBank/DDBJ whole genome shotgun (WGS) entry which is preliminary data.</text>
</comment>
<proteinExistence type="predicted"/>
<dbReference type="EMBL" id="JACEIK010042306">
    <property type="protein sequence ID" value="MCE5167001.1"/>
    <property type="molecule type" value="Genomic_DNA"/>
</dbReference>
<organism evidence="5 6">
    <name type="scientific">Datura stramonium</name>
    <name type="common">Jimsonweed</name>
    <name type="synonym">Common thornapple</name>
    <dbReference type="NCBI Taxonomy" id="4076"/>
    <lineage>
        <taxon>Eukaryota</taxon>
        <taxon>Viridiplantae</taxon>
        <taxon>Streptophyta</taxon>
        <taxon>Embryophyta</taxon>
        <taxon>Tracheophyta</taxon>
        <taxon>Spermatophyta</taxon>
        <taxon>Magnoliopsida</taxon>
        <taxon>eudicotyledons</taxon>
        <taxon>Gunneridae</taxon>
        <taxon>Pentapetalae</taxon>
        <taxon>asterids</taxon>
        <taxon>lamiids</taxon>
        <taxon>Solanales</taxon>
        <taxon>Solanaceae</taxon>
        <taxon>Solanoideae</taxon>
        <taxon>Datureae</taxon>
        <taxon>Datura</taxon>
    </lineage>
</organism>
<keyword evidence="6" id="KW-1185">Reference proteome</keyword>
<accession>A0ABS8Y8U5</accession>
<evidence type="ECO:0000256" key="1">
    <source>
        <dbReference type="ARBA" id="ARBA00004123"/>
    </source>
</evidence>
<dbReference type="PANTHER" id="PTHR12663">
    <property type="entry name" value="ANDROGEN INDUCED INHIBITOR OF PROLIFERATION AS3 / PDS5-RELATED"/>
    <property type="match status" value="1"/>
</dbReference>
<dbReference type="PANTHER" id="PTHR12663:SF69">
    <property type="entry name" value="SISTER CHROMATID COHESION PROTEIN PDS5 HOMOLOG E"/>
    <property type="match status" value="1"/>
</dbReference>
<keyword evidence="3" id="KW-0234">DNA repair</keyword>
<evidence type="ECO:0000256" key="3">
    <source>
        <dbReference type="ARBA" id="ARBA00023204"/>
    </source>
</evidence>
<gene>
    <name evidence="5" type="ORF">HAX54_033129</name>
</gene>
<evidence type="ECO:0000313" key="5">
    <source>
        <dbReference type="EMBL" id="MCE5167001.1"/>
    </source>
</evidence>
<dbReference type="Pfam" id="PF20168">
    <property type="entry name" value="PDS5"/>
    <property type="match status" value="1"/>
</dbReference>
<keyword evidence="2" id="KW-0227">DNA damage</keyword>
<evidence type="ECO:0000256" key="2">
    <source>
        <dbReference type="ARBA" id="ARBA00022763"/>
    </source>
</evidence>
<evidence type="ECO:0000256" key="4">
    <source>
        <dbReference type="ARBA" id="ARBA00023242"/>
    </source>
</evidence>
<name>A0ABS8Y8U5_DATST</name>
<protein>
    <submittedName>
        <fullName evidence="5">Uncharacterized protein</fullName>
    </submittedName>
</protein>
<reference evidence="5 6" key="1">
    <citation type="journal article" date="2021" name="BMC Genomics">
        <title>Datura genome reveals duplications of psychoactive alkaloid biosynthetic genes and high mutation rate following tissue culture.</title>
        <authorList>
            <person name="Rajewski A."/>
            <person name="Carter-House D."/>
            <person name="Stajich J."/>
            <person name="Litt A."/>
        </authorList>
    </citation>
    <scope>NUCLEOTIDE SEQUENCE [LARGE SCALE GENOMIC DNA]</scope>
    <source>
        <strain evidence="5">AR-01</strain>
    </source>
</reference>
<comment type="subcellular location">
    <subcellularLocation>
        <location evidence="1">Nucleus</location>
    </subcellularLocation>
</comment>
<keyword evidence="4" id="KW-0539">Nucleus</keyword>